<evidence type="ECO:0000313" key="11">
    <source>
        <dbReference type="Proteomes" id="UP001235939"/>
    </source>
</evidence>
<dbReference type="Pfam" id="PF11933">
    <property type="entry name" value="Na_trans_cytopl"/>
    <property type="match status" value="1"/>
</dbReference>
<evidence type="ECO:0000256" key="5">
    <source>
        <dbReference type="SAM" id="Coils"/>
    </source>
</evidence>
<evidence type="ECO:0000259" key="8">
    <source>
        <dbReference type="Pfam" id="PF00520"/>
    </source>
</evidence>
<sequence length="476" mass="54489">MIFVRYRNCPGNYTCLQGIGKNPNYGYTTFDTFPWALLGAFRLMTQDFWESLYQMVLKSAGPWHMVFFVVIIFLGSFYLVNLILAIVAMSYDQLQKKAEEEEEALAAEEAAIAASNLAAEEERRHAEEEEALGERQYEGVVKSPSDFSCRSYELFVGQDRHPDDRDMRERTSLRSMEGETSSDPRSYVNGKVRKVVTITRRFQASLSLPGSPFNLRKINGGSQFNVSWRNGRRCYGGDKKPLVLQTYMDAQEHLPYADDSKAVTPMSEEDGAIVIPVFANLNSRHSSYTSHLSRVSYSSHTDVFGRTVTKEKQLRTRSKNLHGGQYSEVSPSARRRGGPRRGLERRRRGRGHPGGEEGDVRAVLREPRQHQAQLRRRRLQKYLRDHFREQDQAIKTQISGGLASIVWLLSRSLVHQDSLNDNESAMMKPKYHDILFADHQRNTVLDMKGQESTIGIRKIYFAVDAIMSVRFYGFEN</sequence>
<dbReference type="EMBL" id="CP092878">
    <property type="protein sequence ID" value="UYV78405.1"/>
    <property type="molecule type" value="Genomic_DNA"/>
</dbReference>
<evidence type="ECO:0000256" key="4">
    <source>
        <dbReference type="ARBA" id="ARBA00023136"/>
    </source>
</evidence>
<keyword evidence="3 7" id="KW-1133">Transmembrane helix</keyword>
<feature type="compositionally biased region" description="Basic residues" evidence="6">
    <location>
        <begin position="333"/>
        <end position="351"/>
    </location>
</feature>
<proteinExistence type="predicted"/>
<keyword evidence="5" id="KW-0175">Coiled coil</keyword>
<feature type="compositionally biased region" description="Basic and acidic residues" evidence="6">
    <location>
        <begin position="353"/>
        <end position="369"/>
    </location>
</feature>
<evidence type="ECO:0000256" key="3">
    <source>
        <dbReference type="ARBA" id="ARBA00022989"/>
    </source>
</evidence>
<gene>
    <name evidence="10" type="ORF">LAZ67_16001246</name>
</gene>
<keyword evidence="11" id="KW-1185">Reference proteome</keyword>
<feature type="compositionally biased region" description="Basic and acidic residues" evidence="6">
    <location>
        <begin position="160"/>
        <end position="172"/>
    </location>
</feature>
<dbReference type="Proteomes" id="UP001235939">
    <property type="component" value="Chromosome 16"/>
</dbReference>
<evidence type="ECO:0000259" key="9">
    <source>
        <dbReference type="Pfam" id="PF11933"/>
    </source>
</evidence>
<keyword evidence="2 7" id="KW-0812">Transmembrane</keyword>
<dbReference type="InterPro" id="IPR043203">
    <property type="entry name" value="VGCC_Ca_Na"/>
</dbReference>
<accession>A0ABY6LFZ8</accession>
<feature type="region of interest" description="Disordered" evidence="6">
    <location>
        <begin position="160"/>
        <end position="186"/>
    </location>
</feature>
<keyword evidence="4 7" id="KW-0472">Membrane</keyword>
<comment type="subcellular location">
    <subcellularLocation>
        <location evidence="1">Membrane</location>
        <topology evidence="1">Multi-pass membrane protein</topology>
    </subcellularLocation>
</comment>
<feature type="coiled-coil region" evidence="5">
    <location>
        <begin position="84"/>
        <end position="111"/>
    </location>
</feature>
<dbReference type="PANTHER" id="PTHR10037:SF288">
    <property type="entry name" value="SODIUM CHANNEL PROTEIN PARA"/>
    <property type="match status" value="1"/>
</dbReference>
<evidence type="ECO:0000256" key="1">
    <source>
        <dbReference type="ARBA" id="ARBA00004141"/>
    </source>
</evidence>
<dbReference type="PANTHER" id="PTHR10037">
    <property type="entry name" value="VOLTAGE-GATED CATION CHANNEL CALCIUM AND SODIUM"/>
    <property type="match status" value="1"/>
</dbReference>
<feature type="domain" description="Ion transport" evidence="8">
    <location>
        <begin position="17"/>
        <end position="98"/>
    </location>
</feature>
<feature type="transmembrane region" description="Helical" evidence="7">
    <location>
        <begin position="65"/>
        <end position="87"/>
    </location>
</feature>
<dbReference type="InterPro" id="IPR005821">
    <property type="entry name" value="Ion_trans_dom"/>
</dbReference>
<evidence type="ECO:0000256" key="6">
    <source>
        <dbReference type="SAM" id="MobiDB-lite"/>
    </source>
</evidence>
<feature type="region of interest" description="Disordered" evidence="6">
    <location>
        <begin position="315"/>
        <end position="371"/>
    </location>
</feature>
<reference evidence="10 11" key="1">
    <citation type="submission" date="2022-01" db="EMBL/GenBank/DDBJ databases">
        <title>A chromosomal length assembly of Cordylochernes scorpioides.</title>
        <authorList>
            <person name="Zeh D."/>
            <person name="Zeh J."/>
        </authorList>
    </citation>
    <scope>NUCLEOTIDE SEQUENCE [LARGE SCALE GENOMIC DNA]</scope>
    <source>
        <strain evidence="10">IN4F17</strain>
        <tissue evidence="10">Whole Body</tissue>
    </source>
</reference>
<protein>
    <submittedName>
        <fullName evidence="10">Para</fullName>
    </submittedName>
</protein>
<evidence type="ECO:0000313" key="10">
    <source>
        <dbReference type="EMBL" id="UYV78405.1"/>
    </source>
</evidence>
<dbReference type="Gene3D" id="1.10.287.70">
    <property type="match status" value="1"/>
</dbReference>
<organism evidence="10 11">
    <name type="scientific">Cordylochernes scorpioides</name>
    <dbReference type="NCBI Taxonomy" id="51811"/>
    <lineage>
        <taxon>Eukaryota</taxon>
        <taxon>Metazoa</taxon>
        <taxon>Ecdysozoa</taxon>
        <taxon>Arthropoda</taxon>
        <taxon>Chelicerata</taxon>
        <taxon>Arachnida</taxon>
        <taxon>Pseudoscorpiones</taxon>
        <taxon>Cheliferoidea</taxon>
        <taxon>Chernetidae</taxon>
        <taxon>Cordylochernes</taxon>
    </lineage>
</organism>
<dbReference type="InterPro" id="IPR024583">
    <property type="entry name" value="Na_trans_cytopl"/>
</dbReference>
<evidence type="ECO:0000256" key="7">
    <source>
        <dbReference type="SAM" id="Phobius"/>
    </source>
</evidence>
<evidence type="ECO:0000256" key="2">
    <source>
        <dbReference type="ARBA" id="ARBA00022692"/>
    </source>
</evidence>
<feature type="domain" description="Voltage-gated Na+ ion channel cytoplasmic" evidence="9">
    <location>
        <begin position="204"/>
        <end position="301"/>
    </location>
</feature>
<name>A0ABY6LFZ8_9ARAC</name>
<dbReference type="Pfam" id="PF00520">
    <property type="entry name" value="Ion_trans"/>
    <property type="match status" value="1"/>
</dbReference>